<sequence length="115" mass="13050">MERQAVDPACYHRVYDDGRQRPSNSLDMGHLGSKALDIQQKYCERLYINAKVTCVVVPLVELGHDFWTLERTETAVRSLKHAACISSMRVRSGRRDWRVSDGLHAACYSALQANV</sequence>
<name>A0A4C1SX30_EUMVA</name>
<keyword evidence="2" id="KW-1185">Reference proteome</keyword>
<gene>
    <name evidence="1" type="ORF">EVAR_4633_1</name>
</gene>
<evidence type="ECO:0000313" key="2">
    <source>
        <dbReference type="Proteomes" id="UP000299102"/>
    </source>
</evidence>
<dbReference type="Proteomes" id="UP000299102">
    <property type="component" value="Unassembled WGS sequence"/>
</dbReference>
<dbReference type="AlphaFoldDB" id="A0A4C1SX30"/>
<evidence type="ECO:0000313" key="1">
    <source>
        <dbReference type="EMBL" id="GBP06516.1"/>
    </source>
</evidence>
<reference evidence="1 2" key="1">
    <citation type="journal article" date="2019" name="Commun. Biol.">
        <title>The bagworm genome reveals a unique fibroin gene that provides high tensile strength.</title>
        <authorList>
            <person name="Kono N."/>
            <person name="Nakamura H."/>
            <person name="Ohtoshi R."/>
            <person name="Tomita M."/>
            <person name="Numata K."/>
            <person name="Arakawa K."/>
        </authorList>
    </citation>
    <scope>NUCLEOTIDE SEQUENCE [LARGE SCALE GENOMIC DNA]</scope>
</reference>
<accession>A0A4C1SX30</accession>
<protein>
    <submittedName>
        <fullName evidence="1">Uncharacterized protein</fullName>
    </submittedName>
</protein>
<organism evidence="1 2">
    <name type="scientific">Eumeta variegata</name>
    <name type="common">Bagworm moth</name>
    <name type="synonym">Eumeta japonica</name>
    <dbReference type="NCBI Taxonomy" id="151549"/>
    <lineage>
        <taxon>Eukaryota</taxon>
        <taxon>Metazoa</taxon>
        <taxon>Ecdysozoa</taxon>
        <taxon>Arthropoda</taxon>
        <taxon>Hexapoda</taxon>
        <taxon>Insecta</taxon>
        <taxon>Pterygota</taxon>
        <taxon>Neoptera</taxon>
        <taxon>Endopterygota</taxon>
        <taxon>Lepidoptera</taxon>
        <taxon>Glossata</taxon>
        <taxon>Ditrysia</taxon>
        <taxon>Tineoidea</taxon>
        <taxon>Psychidae</taxon>
        <taxon>Oiketicinae</taxon>
        <taxon>Eumeta</taxon>
    </lineage>
</organism>
<proteinExistence type="predicted"/>
<comment type="caution">
    <text evidence="1">The sequence shown here is derived from an EMBL/GenBank/DDBJ whole genome shotgun (WGS) entry which is preliminary data.</text>
</comment>
<dbReference type="EMBL" id="BGZK01000022">
    <property type="protein sequence ID" value="GBP06516.1"/>
    <property type="molecule type" value="Genomic_DNA"/>
</dbReference>